<dbReference type="RefSeq" id="WP_050724422.1">
    <property type="nucleotide sequence ID" value="NZ_CP012332.1"/>
</dbReference>
<gene>
    <name evidence="1" type="ORF">AKJ08_0293</name>
</gene>
<dbReference type="AlphaFoldDB" id="A0A0K1P916"/>
<keyword evidence="2" id="KW-1185">Reference proteome</keyword>
<dbReference type="STRING" id="1391653.AKJ08_0293"/>
<name>A0A0K1P916_9BACT</name>
<reference evidence="1 2" key="1">
    <citation type="submission" date="2015-08" db="EMBL/GenBank/DDBJ databases">
        <authorList>
            <person name="Babu N.S."/>
            <person name="Beckwith C.J."/>
            <person name="Beseler K.G."/>
            <person name="Brison A."/>
            <person name="Carone J.V."/>
            <person name="Caskin T.P."/>
            <person name="Diamond M."/>
            <person name="Durham M.E."/>
            <person name="Foxe J.M."/>
            <person name="Go M."/>
            <person name="Henderson B.A."/>
            <person name="Jones I.B."/>
            <person name="McGettigan J.A."/>
            <person name="Micheletti S.J."/>
            <person name="Nasrallah M.E."/>
            <person name="Ortiz D."/>
            <person name="Piller C.R."/>
            <person name="Privatt S.R."/>
            <person name="Schneider S.L."/>
            <person name="Sharp S."/>
            <person name="Smith T.C."/>
            <person name="Stanton J.D."/>
            <person name="Ullery H.E."/>
            <person name="Wilson R.J."/>
            <person name="Serrano M.G."/>
            <person name="Buck G."/>
            <person name="Lee V."/>
            <person name="Wang Y."/>
            <person name="Carvalho R."/>
            <person name="Voegtly L."/>
            <person name="Shi R."/>
            <person name="Duckworth R."/>
            <person name="Johnson A."/>
            <person name="Loviza R."/>
            <person name="Walstead R."/>
            <person name="Shah Z."/>
            <person name="Kiflezghi M."/>
            <person name="Wade K."/>
            <person name="Ball S.L."/>
            <person name="Bradley K.W."/>
            <person name="Asai D.J."/>
            <person name="Bowman C.A."/>
            <person name="Russell D.A."/>
            <person name="Pope W.H."/>
            <person name="Jacobs-Sera D."/>
            <person name="Hendrix R.W."/>
            <person name="Hatfull G.F."/>
        </authorList>
    </citation>
    <scope>NUCLEOTIDE SEQUENCE [LARGE SCALE GENOMIC DNA]</scope>
    <source>
        <strain evidence="1 2">DSM 27710</strain>
    </source>
</reference>
<accession>A0A0K1P916</accession>
<evidence type="ECO:0000313" key="2">
    <source>
        <dbReference type="Proteomes" id="UP000055590"/>
    </source>
</evidence>
<dbReference type="SUPFAM" id="SSF46548">
    <property type="entry name" value="alpha-helical ferredoxin"/>
    <property type="match status" value="1"/>
</dbReference>
<protein>
    <submittedName>
        <fullName evidence="1">Putative D-lactate dehydrogenase, Fe-S protein, FAD/FMN-containing</fullName>
    </submittedName>
</protein>
<evidence type="ECO:0000313" key="1">
    <source>
        <dbReference type="EMBL" id="AKU89906.1"/>
    </source>
</evidence>
<dbReference type="Proteomes" id="UP000055590">
    <property type="component" value="Chromosome"/>
</dbReference>
<dbReference type="EMBL" id="CP012332">
    <property type="protein sequence ID" value="AKU89906.1"/>
    <property type="molecule type" value="Genomic_DNA"/>
</dbReference>
<dbReference type="KEGG" id="vin:AKJ08_0293"/>
<proteinExistence type="predicted"/>
<dbReference type="OrthoDB" id="5512493at2"/>
<sequence>MAGELYLGYRAIVEPLRRIFRPRKKGKAAFLENYGPEGLVPTPPSDKAMLVAAGRCISCGLCDRLDGQLGAIARQSYDGVSLLPRQYARSSVELVHARAAIEALEPERYRQAESVCPTGVPLVQLAVWLKDRLSRVRVQGGADRGDR</sequence>
<organism evidence="1 2">
    <name type="scientific">Vulgatibacter incomptus</name>
    <dbReference type="NCBI Taxonomy" id="1391653"/>
    <lineage>
        <taxon>Bacteria</taxon>
        <taxon>Pseudomonadati</taxon>
        <taxon>Myxococcota</taxon>
        <taxon>Myxococcia</taxon>
        <taxon>Myxococcales</taxon>
        <taxon>Cystobacterineae</taxon>
        <taxon>Vulgatibacteraceae</taxon>
        <taxon>Vulgatibacter</taxon>
    </lineage>
</organism>